<evidence type="ECO:0008006" key="3">
    <source>
        <dbReference type="Google" id="ProtNLM"/>
    </source>
</evidence>
<accession>A0A8E0M8T3</accession>
<dbReference type="EMBL" id="ANJV01000207">
    <property type="protein sequence ID" value="EPC50372.1"/>
    <property type="molecule type" value="Genomic_DNA"/>
</dbReference>
<evidence type="ECO:0000313" key="2">
    <source>
        <dbReference type="Proteomes" id="UP000014303"/>
    </source>
</evidence>
<reference evidence="1 2" key="1">
    <citation type="journal article" date="2013" name="PLoS ONE">
        <title>Lactobacillus paracasei comparative genomics: towards species pan-genome definition and exploitation of diversity.</title>
        <authorList>
            <person name="Smokvina T."/>
            <person name="Wels M."/>
            <person name="Polka J."/>
            <person name="Chervaux C."/>
            <person name="Brisse S."/>
            <person name="Boekhorst J."/>
            <person name="van Hylckama Vlieg J.E."/>
            <person name="Siezen R.J."/>
        </authorList>
    </citation>
    <scope>NUCLEOTIDE SEQUENCE [LARGE SCALE GENOMIC DNA]</scope>
    <source>
        <strain evidence="1 2">Lpp7</strain>
    </source>
</reference>
<sequence>MAKREPNRKRPIRKTARFTAAEIAEIKRQQVGAGYNQFGAFARYRLINSPIFNVSLIDSKAILPSVRNIGDQLNQITHTVNLTGTISKSQVMAVKELVAQLSKLINTYLVQDTAFEAALKSALTTSNKK</sequence>
<name>A0A8E0M8T3_LACPA</name>
<evidence type="ECO:0000313" key="1">
    <source>
        <dbReference type="EMBL" id="EPC50372.1"/>
    </source>
</evidence>
<proteinExistence type="predicted"/>
<protein>
    <recommendedName>
        <fullName evidence="3">Mobilization protein</fullName>
    </recommendedName>
</protein>
<dbReference type="AlphaFoldDB" id="A0A8E0M8T3"/>
<comment type="caution">
    <text evidence="1">The sequence shown here is derived from an EMBL/GenBank/DDBJ whole genome shotgun (WGS) entry which is preliminary data.</text>
</comment>
<organism evidence="1 2">
    <name type="scientific">Lacticaseibacillus paracasei subsp. paracasei Lpp7</name>
    <dbReference type="NCBI Taxonomy" id="1256200"/>
    <lineage>
        <taxon>Bacteria</taxon>
        <taxon>Bacillati</taxon>
        <taxon>Bacillota</taxon>
        <taxon>Bacilli</taxon>
        <taxon>Lactobacillales</taxon>
        <taxon>Lactobacillaceae</taxon>
        <taxon>Lacticaseibacillus</taxon>
    </lineage>
</organism>
<gene>
    <name evidence="1" type="ORF">Lpp7_11283</name>
</gene>
<dbReference type="Proteomes" id="UP000014303">
    <property type="component" value="Unassembled WGS sequence"/>
</dbReference>